<evidence type="ECO:0000256" key="1">
    <source>
        <dbReference type="SAM" id="MobiDB-lite"/>
    </source>
</evidence>
<comment type="caution">
    <text evidence="2">The sequence shown here is derived from an EMBL/GenBank/DDBJ whole genome shotgun (WGS) entry which is preliminary data.</text>
</comment>
<gene>
    <name evidence="2" type="ORF">G6F50_017083</name>
</gene>
<reference evidence="2 3" key="1">
    <citation type="journal article" date="2020" name="Microb. Genom.">
        <title>Genetic diversity of clinical and environmental Mucorales isolates obtained from an investigation of mucormycosis cases among solid organ transplant recipients.</title>
        <authorList>
            <person name="Nguyen M.H."/>
            <person name="Kaul D."/>
            <person name="Muto C."/>
            <person name="Cheng S.J."/>
            <person name="Richter R.A."/>
            <person name="Bruno V.M."/>
            <person name="Liu G."/>
            <person name="Beyhan S."/>
            <person name="Sundermann A.J."/>
            <person name="Mounaud S."/>
            <person name="Pasculle A.W."/>
            <person name="Nierman W.C."/>
            <person name="Driscoll E."/>
            <person name="Cumbie R."/>
            <person name="Clancy C.J."/>
            <person name="Dupont C.L."/>
        </authorList>
    </citation>
    <scope>NUCLEOTIDE SEQUENCE [LARGE SCALE GENOMIC DNA]</scope>
    <source>
        <strain evidence="2 3">GL24</strain>
    </source>
</reference>
<feature type="compositionally biased region" description="Polar residues" evidence="1">
    <location>
        <begin position="1"/>
        <end position="14"/>
    </location>
</feature>
<evidence type="ECO:0000313" key="3">
    <source>
        <dbReference type="Proteomes" id="UP000740926"/>
    </source>
</evidence>
<dbReference type="AlphaFoldDB" id="A0A9P7C1A0"/>
<keyword evidence="3" id="KW-1185">Reference proteome</keyword>
<evidence type="ECO:0000313" key="2">
    <source>
        <dbReference type="EMBL" id="KAG1530793.1"/>
    </source>
</evidence>
<organism evidence="2 3">
    <name type="scientific">Rhizopus delemar</name>
    <dbReference type="NCBI Taxonomy" id="936053"/>
    <lineage>
        <taxon>Eukaryota</taxon>
        <taxon>Fungi</taxon>
        <taxon>Fungi incertae sedis</taxon>
        <taxon>Mucoromycota</taxon>
        <taxon>Mucoromycotina</taxon>
        <taxon>Mucoromycetes</taxon>
        <taxon>Mucorales</taxon>
        <taxon>Mucorineae</taxon>
        <taxon>Rhizopodaceae</taxon>
        <taxon>Rhizopus</taxon>
    </lineage>
</organism>
<proteinExistence type="predicted"/>
<sequence length="73" mass="8162">MTTAPTSPRPSSGRSFRHGHRGADRHAGEGAGRRHRHLRRSGPVPDRWHAAARPRLRGQLQLPAPVAHRREGR</sequence>
<accession>A0A9P7C1A0</accession>
<protein>
    <submittedName>
        <fullName evidence="2">Uncharacterized protein</fullName>
    </submittedName>
</protein>
<dbReference type="EMBL" id="JAANIU010011831">
    <property type="protein sequence ID" value="KAG1530793.1"/>
    <property type="molecule type" value="Genomic_DNA"/>
</dbReference>
<name>A0A9P7C1A0_9FUNG</name>
<feature type="compositionally biased region" description="Basic and acidic residues" evidence="1">
    <location>
        <begin position="21"/>
        <end position="32"/>
    </location>
</feature>
<feature type="region of interest" description="Disordered" evidence="1">
    <location>
        <begin position="1"/>
        <end position="73"/>
    </location>
</feature>
<dbReference type="Proteomes" id="UP000740926">
    <property type="component" value="Unassembled WGS sequence"/>
</dbReference>